<name>A0A8T1RIQ9_CARIL</name>
<keyword evidence="2" id="KW-1185">Reference proteome</keyword>
<sequence>MSQTGGRTIRPASYYAGQDLNYYQHPSSSAAKFDPSPWDKTQLLHLNSSLDSAKAAVMGIGKNSEKQKHNCSAAGEPLLLRRSLVYGVLKLGGCLEVSRANASQNAL</sequence>
<dbReference type="Proteomes" id="UP000811609">
    <property type="component" value="Chromosome 1"/>
</dbReference>
<protein>
    <submittedName>
        <fullName evidence="1">Uncharacterized protein</fullName>
    </submittedName>
</protein>
<gene>
    <name evidence="1" type="ORF">CIPAW_01G066900</name>
</gene>
<evidence type="ECO:0000313" key="2">
    <source>
        <dbReference type="Proteomes" id="UP000811609"/>
    </source>
</evidence>
<organism evidence="1 2">
    <name type="scientific">Carya illinoinensis</name>
    <name type="common">Pecan</name>
    <dbReference type="NCBI Taxonomy" id="32201"/>
    <lineage>
        <taxon>Eukaryota</taxon>
        <taxon>Viridiplantae</taxon>
        <taxon>Streptophyta</taxon>
        <taxon>Embryophyta</taxon>
        <taxon>Tracheophyta</taxon>
        <taxon>Spermatophyta</taxon>
        <taxon>Magnoliopsida</taxon>
        <taxon>eudicotyledons</taxon>
        <taxon>Gunneridae</taxon>
        <taxon>Pentapetalae</taxon>
        <taxon>rosids</taxon>
        <taxon>fabids</taxon>
        <taxon>Fagales</taxon>
        <taxon>Juglandaceae</taxon>
        <taxon>Carya</taxon>
    </lineage>
</organism>
<comment type="caution">
    <text evidence="1">The sequence shown here is derived from an EMBL/GenBank/DDBJ whole genome shotgun (WGS) entry which is preliminary data.</text>
</comment>
<accession>A0A8T1RIQ9</accession>
<reference evidence="1" key="1">
    <citation type="submission" date="2020-12" db="EMBL/GenBank/DDBJ databases">
        <title>WGS assembly of Carya illinoinensis cv. Pawnee.</title>
        <authorList>
            <person name="Platts A."/>
            <person name="Shu S."/>
            <person name="Wright S."/>
            <person name="Barry K."/>
            <person name="Edger P."/>
            <person name="Pires J.C."/>
            <person name="Schmutz J."/>
        </authorList>
    </citation>
    <scope>NUCLEOTIDE SEQUENCE</scope>
    <source>
        <tissue evidence="1">Leaf</tissue>
    </source>
</reference>
<dbReference type="AlphaFoldDB" id="A0A8T1RIQ9"/>
<evidence type="ECO:0000313" key="1">
    <source>
        <dbReference type="EMBL" id="KAG6666957.1"/>
    </source>
</evidence>
<proteinExistence type="predicted"/>
<dbReference type="EMBL" id="CM031809">
    <property type="protein sequence ID" value="KAG6666957.1"/>
    <property type="molecule type" value="Genomic_DNA"/>
</dbReference>